<name>A0A2A4FRW7_9SPHN</name>
<gene>
    <name evidence="2" type="ORF">COO09_17955</name>
</gene>
<keyword evidence="1" id="KW-0732">Signal</keyword>
<dbReference type="KEGG" id="rdi:CMV14_07835"/>
<evidence type="ECO:0000313" key="3">
    <source>
        <dbReference type="Proteomes" id="UP000218934"/>
    </source>
</evidence>
<evidence type="ECO:0000313" key="2">
    <source>
        <dbReference type="EMBL" id="PCE40917.1"/>
    </source>
</evidence>
<dbReference type="EMBL" id="NWUF01000021">
    <property type="protein sequence ID" value="PCE40917.1"/>
    <property type="molecule type" value="Genomic_DNA"/>
</dbReference>
<keyword evidence="3" id="KW-1185">Reference proteome</keyword>
<evidence type="ECO:0000256" key="1">
    <source>
        <dbReference type="SAM" id="SignalP"/>
    </source>
</evidence>
<reference evidence="2 3" key="1">
    <citation type="submission" date="2017-09" db="EMBL/GenBank/DDBJ databases">
        <title>The Catabolism of 3,6-Dichlorosalicylic acid is Initiated by the Cytochrome P450 Monooxygenase DsmABC in Rhizorhabdus dicambivorans Ndbn-20.</title>
        <authorList>
            <person name="Na L."/>
        </authorList>
    </citation>
    <scope>NUCLEOTIDE SEQUENCE [LARGE SCALE GENOMIC DNA]</scope>
    <source>
        <strain evidence="2 3">Ndbn-20m</strain>
    </source>
</reference>
<comment type="caution">
    <text evidence="2">The sequence shown here is derived from an EMBL/GenBank/DDBJ whole genome shotgun (WGS) entry which is preliminary data.</text>
</comment>
<organism evidence="2 3">
    <name type="scientific">Rhizorhabdus dicambivorans</name>
    <dbReference type="NCBI Taxonomy" id="1850238"/>
    <lineage>
        <taxon>Bacteria</taxon>
        <taxon>Pseudomonadati</taxon>
        <taxon>Pseudomonadota</taxon>
        <taxon>Alphaproteobacteria</taxon>
        <taxon>Sphingomonadales</taxon>
        <taxon>Sphingomonadaceae</taxon>
        <taxon>Rhizorhabdus</taxon>
    </lineage>
</organism>
<dbReference type="RefSeq" id="WP_066966448.1">
    <property type="nucleotide sequence ID" value="NZ_CP023449.1"/>
</dbReference>
<protein>
    <submittedName>
        <fullName evidence="2">Uncharacterized protein</fullName>
    </submittedName>
</protein>
<dbReference type="AlphaFoldDB" id="A0A2A4FRW7"/>
<feature type="chain" id="PRO_5012381656" evidence="1">
    <location>
        <begin position="25"/>
        <end position="209"/>
    </location>
</feature>
<dbReference type="Proteomes" id="UP000218934">
    <property type="component" value="Unassembled WGS sequence"/>
</dbReference>
<accession>A0A2A4FRW7</accession>
<sequence length="209" mass="21581">MPRLRILAALLLIGAAAPSPIDDAALGLRLADYARRTGDARTMLTAARIVAASGLREGEMRGGQLVAVAGLPDRSPIVAALAEEAKLMAPGDAVVAADAAALAQARPKGIIGGSWGSGPLQFRRLLPAGERIGWTVQTRGAELALVSAIGDGDADLHLSVADGRGRTVCDDRRSAYYPLCRWSPARAAAYRVALGNAGKVPTQVVVLSN</sequence>
<feature type="signal peptide" evidence="1">
    <location>
        <begin position="1"/>
        <end position="24"/>
    </location>
</feature>
<proteinExistence type="predicted"/>
<dbReference type="OrthoDB" id="7583195at2"/>